<dbReference type="PROSITE" id="PS50041">
    <property type="entry name" value="C_TYPE_LECTIN_2"/>
    <property type="match status" value="1"/>
</dbReference>
<feature type="domain" description="C-type lectin" evidence="1">
    <location>
        <begin position="41"/>
        <end position="155"/>
    </location>
</feature>
<dbReference type="PANTHER" id="PTHR45784">
    <property type="entry name" value="C-TYPE LECTIN DOMAIN FAMILY 20 MEMBER A-RELATED"/>
    <property type="match status" value="1"/>
</dbReference>
<dbReference type="EMBL" id="JASDAP010000017">
    <property type="protein sequence ID" value="KAK1888922.1"/>
    <property type="molecule type" value="Genomic_DNA"/>
</dbReference>
<dbReference type="Pfam" id="PF00059">
    <property type="entry name" value="Lectin_C"/>
    <property type="match status" value="1"/>
</dbReference>
<dbReference type="PANTHER" id="PTHR45784:SF3">
    <property type="entry name" value="C-TYPE LECTIN DOMAIN FAMILY 4 MEMBER K-LIKE-RELATED"/>
    <property type="match status" value="1"/>
</dbReference>
<dbReference type="InterPro" id="IPR001304">
    <property type="entry name" value="C-type_lectin-like"/>
</dbReference>
<dbReference type="SUPFAM" id="SSF56436">
    <property type="entry name" value="C-type lectin-like"/>
    <property type="match status" value="1"/>
</dbReference>
<sequence length="189" mass="22461">MESFSFSHWGPSYSFKHDAIKDCAKTMPKEKWGSFNCEKPNRFYCYDVILINENKTWDEALTYCRENHRDLVSITDRDQQRWVQNKAEMADTPFVWLGMRYSCTLDLWFWVSDRLLCYHNWAPDQMAECGMAAVMERDGKWYTKADHEKFNFICVKQTHWYMQQAYSSLICICFLGLLNGSSSNKEITN</sequence>
<keyword evidence="3" id="KW-1185">Reference proteome</keyword>
<evidence type="ECO:0000259" key="1">
    <source>
        <dbReference type="PROSITE" id="PS50041"/>
    </source>
</evidence>
<dbReference type="Proteomes" id="UP001228049">
    <property type="component" value="Unassembled WGS sequence"/>
</dbReference>
<name>A0AAD9F4U4_DISEL</name>
<proteinExistence type="predicted"/>
<organism evidence="2 3">
    <name type="scientific">Dissostichus eleginoides</name>
    <name type="common">Patagonian toothfish</name>
    <name type="synonym">Dissostichus amissus</name>
    <dbReference type="NCBI Taxonomy" id="100907"/>
    <lineage>
        <taxon>Eukaryota</taxon>
        <taxon>Metazoa</taxon>
        <taxon>Chordata</taxon>
        <taxon>Craniata</taxon>
        <taxon>Vertebrata</taxon>
        <taxon>Euteleostomi</taxon>
        <taxon>Actinopterygii</taxon>
        <taxon>Neopterygii</taxon>
        <taxon>Teleostei</taxon>
        <taxon>Neoteleostei</taxon>
        <taxon>Acanthomorphata</taxon>
        <taxon>Eupercaria</taxon>
        <taxon>Perciformes</taxon>
        <taxon>Notothenioidei</taxon>
        <taxon>Nototheniidae</taxon>
        <taxon>Dissostichus</taxon>
    </lineage>
</organism>
<dbReference type="InterPro" id="IPR016186">
    <property type="entry name" value="C-type_lectin-like/link_sf"/>
</dbReference>
<accession>A0AAD9F4U4</accession>
<comment type="caution">
    <text evidence="2">The sequence shown here is derived from an EMBL/GenBank/DDBJ whole genome shotgun (WGS) entry which is preliminary data.</text>
</comment>
<dbReference type="AlphaFoldDB" id="A0AAD9F4U4"/>
<dbReference type="InterPro" id="IPR016187">
    <property type="entry name" value="CTDL_fold"/>
</dbReference>
<gene>
    <name evidence="2" type="ORF">KUDE01_013600</name>
</gene>
<evidence type="ECO:0000313" key="3">
    <source>
        <dbReference type="Proteomes" id="UP001228049"/>
    </source>
</evidence>
<dbReference type="CDD" id="cd00037">
    <property type="entry name" value="CLECT"/>
    <property type="match status" value="1"/>
</dbReference>
<evidence type="ECO:0000313" key="2">
    <source>
        <dbReference type="EMBL" id="KAK1888922.1"/>
    </source>
</evidence>
<dbReference type="Gene3D" id="3.10.100.10">
    <property type="entry name" value="Mannose-Binding Protein A, subunit A"/>
    <property type="match status" value="1"/>
</dbReference>
<reference evidence="2" key="1">
    <citation type="submission" date="2023-04" db="EMBL/GenBank/DDBJ databases">
        <title>Chromosome-level genome of Chaenocephalus aceratus.</title>
        <authorList>
            <person name="Park H."/>
        </authorList>
    </citation>
    <scope>NUCLEOTIDE SEQUENCE</scope>
    <source>
        <strain evidence="2">DE</strain>
        <tissue evidence="2">Muscle</tissue>
    </source>
</reference>
<dbReference type="SMART" id="SM00034">
    <property type="entry name" value="CLECT"/>
    <property type="match status" value="1"/>
</dbReference>
<protein>
    <submittedName>
        <fullName evidence="2">FRAS1-related extracellular matrix protein 1</fullName>
    </submittedName>
</protein>